<proteinExistence type="predicted"/>
<feature type="transmembrane region" description="Helical" evidence="6">
    <location>
        <begin position="420"/>
        <end position="439"/>
    </location>
</feature>
<feature type="transmembrane region" description="Helical" evidence="6">
    <location>
        <begin position="377"/>
        <end position="399"/>
    </location>
</feature>
<dbReference type="eggNOG" id="KOG0637">
    <property type="taxonomic scope" value="Eukaryota"/>
</dbReference>
<feature type="transmembrane region" description="Helical" evidence="6">
    <location>
        <begin position="124"/>
        <end position="141"/>
    </location>
</feature>
<evidence type="ECO:0000313" key="8">
    <source>
        <dbReference type="Proteomes" id="UP000054560"/>
    </source>
</evidence>
<keyword evidence="3 6" id="KW-0812">Transmembrane</keyword>
<dbReference type="GeneID" id="25908778"/>
<keyword evidence="2" id="KW-0813">Transport</keyword>
<accession>A0A0L0FRC3</accession>
<evidence type="ECO:0000313" key="7">
    <source>
        <dbReference type="EMBL" id="KNC79325.1"/>
    </source>
</evidence>
<dbReference type="GO" id="GO:0016020">
    <property type="term" value="C:membrane"/>
    <property type="evidence" value="ECO:0007669"/>
    <property type="project" value="UniProtKB-SubCell"/>
</dbReference>
<evidence type="ECO:0000256" key="3">
    <source>
        <dbReference type="ARBA" id="ARBA00022692"/>
    </source>
</evidence>
<evidence type="ECO:0000256" key="4">
    <source>
        <dbReference type="ARBA" id="ARBA00022989"/>
    </source>
</evidence>
<keyword evidence="5 6" id="KW-0472">Membrane</keyword>
<feature type="transmembrane region" description="Helical" evidence="6">
    <location>
        <begin position="257"/>
        <end position="277"/>
    </location>
</feature>
<dbReference type="PANTHER" id="PTHR19432:SF35">
    <property type="entry name" value="SOLUTE CARRIER FAMILY 45 MEMBER 3 ISOFORM X1"/>
    <property type="match status" value="1"/>
</dbReference>
<feature type="transmembrane region" description="Helical" evidence="6">
    <location>
        <begin position="352"/>
        <end position="371"/>
    </location>
</feature>
<organism evidence="7 8">
    <name type="scientific">Sphaeroforma arctica JP610</name>
    <dbReference type="NCBI Taxonomy" id="667725"/>
    <lineage>
        <taxon>Eukaryota</taxon>
        <taxon>Ichthyosporea</taxon>
        <taxon>Ichthyophonida</taxon>
        <taxon>Sphaeroforma</taxon>
    </lineage>
</organism>
<evidence type="ECO:0000256" key="6">
    <source>
        <dbReference type="SAM" id="Phobius"/>
    </source>
</evidence>
<dbReference type="OrthoDB" id="28755at2759"/>
<dbReference type="InterPro" id="IPR036259">
    <property type="entry name" value="MFS_trans_sf"/>
</dbReference>
<feature type="transmembrane region" description="Helical" evidence="6">
    <location>
        <begin position="445"/>
        <end position="468"/>
    </location>
</feature>
<feature type="transmembrane region" description="Helical" evidence="6">
    <location>
        <begin position="200"/>
        <end position="224"/>
    </location>
</feature>
<feature type="transmembrane region" description="Helical" evidence="6">
    <location>
        <begin position="54"/>
        <end position="72"/>
    </location>
</feature>
<dbReference type="Gene3D" id="1.20.1250.20">
    <property type="entry name" value="MFS general substrate transporter like domains"/>
    <property type="match status" value="1"/>
</dbReference>
<feature type="transmembrane region" description="Helical" evidence="6">
    <location>
        <begin position="92"/>
        <end position="112"/>
    </location>
</feature>
<name>A0A0L0FRC3_9EUKA</name>
<keyword evidence="8" id="KW-1185">Reference proteome</keyword>
<dbReference type="GO" id="GO:0008506">
    <property type="term" value="F:sucrose:proton symporter activity"/>
    <property type="evidence" value="ECO:0007669"/>
    <property type="project" value="TreeGrafter"/>
</dbReference>
<dbReference type="AlphaFoldDB" id="A0A0L0FRC3"/>
<dbReference type="SUPFAM" id="SSF103473">
    <property type="entry name" value="MFS general substrate transporter"/>
    <property type="match status" value="1"/>
</dbReference>
<reference evidence="7 8" key="1">
    <citation type="submission" date="2011-02" db="EMBL/GenBank/DDBJ databases">
        <title>The Genome Sequence of Sphaeroforma arctica JP610.</title>
        <authorList>
            <consortium name="The Broad Institute Genome Sequencing Platform"/>
            <person name="Russ C."/>
            <person name="Cuomo C."/>
            <person name="Young S.K."/>
            <person name="Zeng Q."/>
            <person name="Gargeya S."/>
            <person name="Alvarado L."/>
            <person name="Berlin A."/>
            <person name="Chapman S.B."/>
            <person name="Chen Z."/>
            <person name="Freedman E."/>
            <person name="Gellesch M."/>
            <person name="Goldberg J."/>
            <person name="Griggs A."/>
            <person name="Gujja S."/>
            <person name="Heilman E."/>
            <person name="Heiman D."/>
            <person name="Howarth C."/>
            <person name="Mehta T."/>
            <person name="Neiman D."/>
            <person name="Pearson M."/>
            <person name="Roberts A."/>
            <person name="Saif S."/>
            <person name="Shea T."/>
            <person name="Shenoy N."/>
            <person name="Sisk P."/>
            <person name="Stolte C."/>
            <person name="Sykes S."/>
            <person name="White J."/>
            <person name="Yandava C."/>
            <person name="Burger G."/>
            <person name="Gray M.W."/>
            <person name="Holland P.W.H."/>
            <person name="King N."/>
            <person name="Lang F.B.F."/>
            <person name="Roger A.J."/>
            <person name="Ruiz-Trillo I."/>
            <person name="Haas B."/>
            <person name="Nusbaum C."/>
            <person name="Birren B."/>
        </authorList>
    </citation>
    <scope>NUCLEOTIDE SEQUENCE [LARGE SCALE GENOMIC DNA]</scope>
    <source>
        <strain evidence="7 8">JP610</strain>
    </source>
</reference>
<evidence type="ECO:0000256" key="5">
    <source>
        <dbReference type="ARBA" id="ARBA00023136"/>
    </source>
</evidence>
<dbReference type="Pfam" id="PF13347">
    <property type="entry name" value="MFS_2"/>
    <property type="match status" value="1"/>
</dbReference>
<gene>
    <name evidence="7" type="ORF">SARC_08274</name>
</gene>
<dbReference type="EMBL" id="KQ242324">
    <property type="protein sequence ID" value="KNC79325.1"/>
    <property type="molecule type" value="Genomic_DNA"/>
</dbReference>
<evidence type="ECO:0000256" key="2">
    <source>
        <dbReference type="ARBA" id="ARBA00022448"/>
    </source>
</evidence>
<protein>
    <recommendedName>
        <fullName evidence="9">Major facilitator superfamily (MFS) profile domain-containing protein</fullName>
    </recommendedName>
</protein>
<dbReference type="PANTHER" id="PTHR19432">
    <property type="entry name" value="SUGAR TRANSPORTER"/>
    <property type="match status" value="1"/>
</dbReference>
<dbReference type="RefSeq" id="XP_014153227.1">
    <property type="nucleotide sequence ID" value="XM_014297752.1"/>
</dbReference>
<evidence type="ECO:0000256" key="1">
    <source>
        <dbReference type="ARBA" id="ARBA00004141"/>
    </source>
</evidence>
<dbReference type="Proteomes" id="UP000054560">
    <property type="component" value="Unassembled WGS sequence"/>
</dbReference>
<comment type="subcellular location">
    <subcellularLocation>
        <location evidence="1">Membrane</location>
        <topology evidence="1">Multi-pass membrane protein</topology>
    </subcellularLocation>
</comment>
<sequence length="476" mass="51676">MSFDKKDDESVTNLESGEAFVEEKDNYMTKEEAEAKGIFWINPHPETRKDKMTAYAKLALLALPWVGVQCIWTKTTTHNLIATGLGEKAASNIWLSGPLMGFFVAPIVGSLSDKTHLKMGRRRPWMIIGLILLALFSMLLANSKSMGSAGLAVAMTSFICLDGCINVIQTPLRALIADFAPPSQQSSGQLMAATFPGVGGLVLVLFCLVLLVNILFVGAAVFLVTEEHIPKVEGEKHSLAESFIHLFASIKELTGKLIIVGITVFFCWWGLFGWWPVSSNWYTEVVMQGCGVNPADTPVGETPVCSQEDYDNYSEGLEIIANVNILANFMQIVISGGPSMLMNRGILVKTRFVWSALLAFGCFLMIGSTFITGSAYAYAVGIGMVIPISGINAFPFAIVGKYSQEDDKESGDEAKVGAQFSLLNLFIVVPQIIVTLVVAEMRVSIGLEAVMVMNGVAFGIAAIVAIFIRENSNYKF</sequence>
<keyword evidence="4 6" id="KW-1133">Transmembrane helix</keyword>
<evidence type="ECO:0008006" key="9">
    <source>
        <dbReference type="Google" id="ProtNLM"/>
    </source>
</evidence>